<reference evidence="2" key="1">
    <citation type="submission" date="2020-05" db="EMBL/GenBank/DDBJ databases">
        <title>Phylogenomic resolution of chytrid fungi.</title>
        <authorList>
            <person name="Stajich J.E."/>
            <person name="Amses K."/>
            <person name="Simmons R."/>
            <person name="Seto K."/>
            <person name="Myers J."/>
            <person name="Bonds A."/>
            <person name="Quandt C.A."/>
            <person name="Barry K."/>
            <person name="Liu P."/>
            <person name="Grigoriev I."/>
            <person name="Longcore J.E."/>
            <person name="James T.Y."/>
        </authorList>
    </citation>
    <scope>NUCLEOTIDE SEQUENCE</scope>
    <source>
        <strain evidence="2">JEL0513</strain>
    </source>
</reference>
<dbReference type="InterPro" id="IPR029063">
    <property type="entry name" value="SAM-dependent_MTases_sf"/>
</dbReference>
<dbReference type="SUPFAM" id="SSF53335">
    <property type="entry name" value="S-adenosyl-L-methionine-dependent methyltransferases"/>
    <property type="match status" value="1"/>
</dbReference>
<feature type="domain" description="Methyltransferase type 12" evidence="1">
    <location>
        <begin position="2"/>
        <end position="108"/>
    </location>
</feature>
<dbReference type="GO" id="GO:0030798">
    <property type="term" value="F:trans-aconitate 2-methyltransferase activity"/>
    <property type="evidence" value="ECO:0007669"/>
    <property type="project" value="InterPro"/>
</dbReference>
<keyword evidence="3" id="KW-1185">Reference proteome</keyword>
<gene>
    <name evidence="2" type="ORF">HK100_009720</name>
</gene>
<dbReference type="InterPro" id="IPR023149">
    <property type="entry name" value="Trans_acon_MeTrfase_C"/>
</dbReference>
<dbReference type="Proteomes" id="UP001211907">
    <property type="component" value="Unassembled WGS sequence"/>
</dbReference>
<name>A0AAD5SPH7_9FUNG</name>
<sequence>MVDLGCGAGNMGRALLGAGGEGAQLECVDSSPEMLGAAALALADVGADADAAVRFTRADFGAWAAARTASSTAPDLLFSNAALHWANYAAHVSLLPALMARLAPGGSLAVQMPDTRTQASHVLMRSAAARIGLGDRVAGVRGVSCEADPKDYYALLAPLCRPHGLELWHTDYAMVLHGDNPVADFTASTGLGPYVDALGGSDSSDGQAFIKAYRELISDAYPKMPDGSTL</sequence>
<proteinExistence type="predicted"/>
<dbReference type="EMBL" id="JADGJH010005089">
    <property type="protein sequence ID" value="KAJ3082204.1"/>
    <property type="molecule type" value="Genomic_DNA"/>
</dbReference>
<dbReference type="PANTHER" id="PTHR43861:SF1">
    <property type="entry name" value="TRANS-ACONITATE 2-METHYLTRANSFERASE"/>
    <property type="match status" value="1"/>
</dbReference>
<evidence type="ECO:0000313" key="3">
    <source>
        <dbReference type="Proteomes" id="UP001211907"/>
    </source>
</evidence>
<organism evidence="2 3">
    <name type="scientific">Physocladia obscura</name>
    <dbReference type="NCBI Taxonomy" id="109957"/>
    <lineage>
        <taxon>Eukaryota</taxon>
        <taxon>Fungi</taxon>
        <taxon>Fungi incertae sedis</taxon>
        <taxon>Chytridiomycota</taxon>
        <taxon>Chytridiomycota incertae sedis</taxon>
        <taxon>Chytridiomycetes</taxon>
        <taxon>Chytridiales</taxon>
        <taxon>Chytriomycetaceae</taxon>
        <taxon>Physocladia</taxon>
    </lineage>
</organism>
<dbReference type="AlphaFoldDB" id="A0AAD5SPH7"/>
<evidence type="ECO:0000259" key="1">
    <source>
        <dbReference type="Pfam" id="PF08242"/>
    </source>
</evidence>
<dbReference type="Gene3D" id="3.40.50.150">
    <property type="entry name" value="Vaccinia Virus protein VP39"/>
    <property type="match status" value="1"/>
</dbReference>
<evidence type="ECO:0000313" key="2">
    <source>
        <dbReference type="EMBL" id="KAJ3082204.1"/>
    </source>
</evidence>
<feature type="non-terminal residue" evidence="2">
    <location>
        <position position="230"/>
    </location>
</feature>
<comment type="caution">
    <text evidence="2">The sequence shown here is derived from an EMBL/GenBank/DDBJ whole genome shotgun (WGS) entry which is preliminary data.</text>
</comment>
<dbReference type="Gene3D" id="1.10.150.290">
    <property type="entry name" value="S-adenosyl-L-methionine-dependent methyltransferases"/>
    <property type="match status" value="1"/>
</dbReference>
<dbReference type="PANTHER" id="PTHR43861">
    <property type="entry name" value="TRANS-ACONITATE 2-METHYLTRANSFERASE-RELATED"/>
    <property type="match status" value="1"/>
</dbReference>
<accession>A0AAD5SPH7</accession>
<dbReference type="InterPro" id="IPR013217">
    <property type="entry name" value="Methyltransf_12"/>
</dbReference>
<dbReference type="CDD" id="cd02440">
    <property type="entry name" value="AdoMet_MTases"/>
    <property type="match status" value="1"/>
</dbReference>
<dbReference type="Pfam" id="PF08242">
    <property type="entry name" value="Methyltransf_12"/>
    <property type="match status" value="1"/>
</dbReference>
<protein>
    <recommendedName>
        <fullName evidence="1">Methyltransferase type 12 domain-containing protein</fullName>
    </recommendedName>
</protein>